<evidence type="ECO:0000259" key="1">
    <source>
        <dbReference type="Pfam" id="PF02627"/>
    </source>
</evidence>
<proteinExistence type="predicted"/>
<reference evidence="2 3" key="1">
    <citation type="submission" date="2021-08" db="EMBL/GenBank/DDBJ databases">
        <title>WGS of actinomycetes from Thailand.</title>
        <authorList>
            <person name="Thawai C."/>
        </authorList>
    </citation>
    <scope>NUCLEOTIDE SEQUENCE [LARGE SCALE GENOMIC DNA]</scope>
    <source>
        <strain evidence="2 3">PLK6-54</strain>
    </source>
</reference>
<name>A0ABS7Q7Z8_9ACTN</name>
<dbReference type="SUPFAM" id="SSF69118">
    <property type="entry name" value="AhpD-like"/>
    <property type="match status" value="1"/>
</dbReference>
<keyword evidence="3" id="KW-1185">Reference proteome</keyword>
<sequence>MTNATETGRIDYARHAPDMFRSMLAFSQAAAQGLDPVIAELVKIPASQINRCAFCLDMHTADARKAGESDRRIFLLDAWQEVRDLYTPKERAALALTEAITLLTDGFVPDEVYERAAEHFDDAELARLVGAIVAINAWNRFGVTFRRQPGGAE</sequence>
<dbReference type="InterPro" id="IPR004675">
    <property type="entry name" value="AhpD_core"/>
</dbReference>
<evidence type="ECO:0000313" key="3">
    <source>
        <dbReference type="Proteomes" id="UP000778578"/>
    </source>
</evidence>
<dbReference type="Gene3D" id="1.20.1290.10">
    <property type="entry name" value="AhpD-like"/>
    <property type="match status" value="1"/>
</dbReference>
<dbReference type="Proteomes" id="UP000778578">
    <property type="component" value="Unassembled WGS sequence"/>
</dbReference>
<dbReference type="Pfam" id="PF02627">
    <property type="entry name" value="CMD"/>
    <property type="match status" value="1"/>
</dbReference>
<gene>
    <name evidence="2" type="ORF">K7862_16870</name>
</gene>
<feature type="domain" description="Carboxymuconolactone decarboxylase-like" evidence="1">
    <location>
        <begin position="17"/>
        <end position="98"/>
    </location>
</feature>
<comment type="caution">
    <text evidence="2">The sequence shown here is derived from an EMBL/GenBank/DDBJ whole genome shotgun (WGS) entry which is preliminary data.</text>
</comment>
<organism evidence="2 3">
    <name type="scientific">Actinacidiphila acidipaludis</name>
    <dbReference type="NCBI Taxonomy" id="2873382"/>
    <lineage>
        <taxon>Bacteria</taxon>
        <taxon>Bacillati</taxon>
        <taxon>Actinomycetota</taxon>
        <taxon>Actinomycetes</taxon>
        <taxon>Kitasatosporales</taxon>
        <taxon>Streptomycetaceae</taxon>
        <taxon>Actinacidiphila</taxon>
    </lineage>
</organism>
<dbReference type="EMBL" id="JAINZZ010000018">
    <property type="protein sequence ID" value="MBY8879292.1"/>
    <property type="molecule type" value="Genomic_DNA"/>
</dbReference>
<accession>A0ABS7Q7Z8</accession>
<dbReference type="InterPro" id="IPR029032">
    <property type="entry name" value="AhpD-like"/>
</dbReference>
<dbReference type="NCBIfam" id="TIGR00778">
    <property type="entry name" value="ahpD_dom"/>
    <property type="match status" value="1"/>
</dbReference>
<dbReference type="PANTHER" id="PTHR34846">
    <property type="entry name" value="4-CARBOXYMUCONOLACTONE DECARBOXYLASE FAMILY PROTEIN (AFU_ORTHOLOGUE AFUA_6G11590)"/>
    <property type="match status" value="1"/>
</dbReference>
<evidence type="ECO:0000313" key="2">
    <source>
        <dbReference type="EMBL" id="MBY8879292.1"/>
    </source>
</evidence>
<dbReference type="RefSeq" id="WP_222963417.1">
    <property type="nucleotide sequence ID" value="NZ_JAINZZ010000018.1"/>
</dbReference>
<dbReference type="InterPro" id="IPR003779">
    <property type="entry name" value="CMD-like"/>
</dbReference>
<dbReference type="PANTHER" id="PTHR34846:SF10">
    <property type="entry name" value="CYTOPLASMIC PROTEIN"/>
    <property type="match status" value="1"/>
</dbReference>
<protein>
    <submittedName>
        <fullName evidence="2">Carboxymuconolactone decarboxylase family protein</fullName>
    </submittedName>
</protein>